<dbReference type="eggNOG" id="KOG0262">
    <property type="taxonomic scope" value="Eukaryota"/>
</dbReference>
<dbReference type="GO" id="GO:0003899">
    <property type="term" value="F:DNA-directed RNA polymerase activity"/>
    <property type="evidence" value="ECO:0007669"/>
    <property type="project" value="UniProtKB-EC"/>
</dbReference>
<dbReference type="Pfam" id="PF04983">
    <property type="entry name" value="RNA_pol_Rpb1_3"/>
    <property type="match status" value="1"/>
</dbReference>
<evidence type="ECO:0000256" key="2">
    <source>
        <dbReference type="ARBA" id="ARBA00006460"/>
    </source>
</evidence>
<dbReference type="InterPro" id="IPR044893">
    <property type="entry name" value="RNA_pol_Rpb1_clamp_domain"/>
</dbReference>
<reference evidence="15 16" key="1">
    <citation type="journal article" date="2012" name="Science">
        <title>The Paleozoic origin of enzymatic lignin decomposition reconstructed from 31 fungal genomes.</title>
        <authorList>
            <person name="Floudas D."/>
            <person name="Binder M."/>
            <person name="Riley R."/>
            <person name="Barry K."/>
            <person name="Blanchette R.A."/>
            <person name="Henrissat B."/>
            <person name="Martinez A.T."/>
            <person name="Otillar R."/>
            <person name="Spatafora J.W."/>
            <person name="Yadav J.S."/>
            <person name="Aerts A."/>
            <person name="Benoit I."/>
            <person name="Boyd A."/>
            <person name="Carlson A."/>
            <person name="Copeland A."/>
            <person name="Coutinho P.M."/>
            <person name="de Vries R.P."/>
            <person name="Ferreira P."/>
            <person name="Findley K."/>
            <person name="Foster B."/>
            <person name="Gaskell J."/>
            <person name="Glotzer D."/>
            <person name="Gorecki P."/>
            <person name="Heitman J."/>
            <person name="Hesse C."/>
            <person name="Hori C."/>
            <person name="Igarashi K."/>
            <person name="Jurgens J.A."/>
            <person name="Kallen N."/>
            <person name="Kersten P."/>
            <person name="Kohler A."/>
            <person name="Kuees U."/>
            <person name="Kumar T.K.A."/>
            <person name="Kuo A."/>
            <person name="LaButti K."/>
            <person name="Larrondo L.F."/>
            <person name="Lindquist E."/>
            <person name="Ling A."/>
            <person name="Lombard V."/>
            <person name="Lucas S."/>
            <person name="Lundell T."/>
            <person name="Martin R."/>
            <person name="McLaughlin D.J."/>
            <person name="Morgenstern I."/>
            <person name="Morin E."/>
            <person name="Murat C."/>
            <person name="Nagy L.G."/>
            <person name="Nolan M."/>
            <person name="Ohm R.A."/>
            <person name="Patyshakuliyeva A."/>
            <person name="Rokas A."/>
            <person name="Ruiz-Duenas F.J."/>
            <person name="Sabat G."/>
            <person name="Salamov A."/>
            <person name="Samejima M."/>
            <person name="Schmutz J."/>
            <person name="Slot J.C."/>
            <person name="St John F."/>
            <person name="Stenlid J."/>
            <person name="Sun H."/>
            <person name="Sun S."/>
            <person name="Syed K."/>
            <person name="Tsang A."/>
            <person name="Wiebenga A."/>
            <person name="Young D."/>
            <person name="Pisabarro A."/>
            <person name="Eastwood D.C."/>
            <person name="Martin F."/>
            <person name="Cullen D."/>
            <person name="Grigoriev I.V."/>
            <person name="Hibbett D.S."/>
        </authorList>
    </citation>
    <scope>NUCLEOTIDE SEQUENCE [LARGE SCALE GENOMIC DNA]</scope>
    <source>
        <strain evidence="15 16">ATCC 11539</strain>
    </source>
</reference>
<evidence type="ECO:0000256" key="8">
    <source>
        <dbReference type="ARBA" id="ARBA00022842"/>
    </source>
</evidence>
<keyword evidence="3 12" id="KW-0240">DNA-directed RNA polymerase</keyword>
<dbReference type="Gene3D" id="1.10.274.100">
    <property type="entry name" value="RNA polymerase Rpb1, domain 3"/>
    <property type="match status" value="1"/>
</dbReference>
<organism evidence="15 16">
    <name type="scientific">Gloeophyllum trabeum (strain ATCC 11539 / FP-39264 / Madison 617)</name>
    <name type="common">Brown rot fungus</name>
    <dbReference type="NCBI Taxonomy" id="670483"/>
    <lineage>
        <taxon>Eukaryota</taxon>
        <taxon>Fungi</taxon>
        <taxon>Dikarya</taxon>
        <taxon>Basidiomycota</taxon>
        <taxon>Agaricomycotina</taxon>
        <taxon>Agaricomycetes</taxon>
        <taxon>Gloeophyllales</taxon>
        <taxon>Gloeophyllaceae</taxon>
        <taxon>Gloeophyllum</taxon>
    </lineage>
</organism>
<evidence type="ECO:0000256" key="3">
    <source>
        <dbReference type="ARBA" id="ARBA00022478"/>
    </source>
</evidence>
<dbReference type="InterPro" id="IPR047107">
    <property type="entry name" value="DNA-dir_RNA_pol1_lsu_C"/>
</dbReference>
<evidence type="ECO:0000256" key="12">
    <source>
        <dbReference type="RuleBase" id="RU004279"/>
    </source>
</evidence>
<sequence length="1725" mass="192778">MNISNPIPSTVTSISFSFLTAEEIRRISVKQIVNPTLLDDLNRPNIGGLYDPALGPSDKQDICATCRLTYFTCPGHFGHIELPSPVFHPLFMVNMYNLLRGTCLFCHKFKMSRTTICKYIAKFRLLERGLLEEALIVDDIKRATRRKGDTEGDDDEIAEESIEEFEWRVNAYVFAVLSARRGRTRDDYKDPAVYQARKDLMIEFLKATILKKCQNCNAFGYTFRKEGHTKIIEYDLSKKQKAQHAMLNVKRPNVLSSPVSTHGSAKNRAGADSDTDESEPESEGPGENTFSDQEFEEEAPQPAEAQLPKSASGKVKTSRGRNERVMASEECRAHLRRLFANEAQICSLLFGRHGPFAAITPEGISVASPDMFFMEVLPVTPTRFRPPAKMGEMLFEHPQNELLAKVLNTCYRLRDRNLELRAASAKGSGSDEATQRRILGQLLDSLIQLQVDVNSFIDSSKNPQPMRQGKLPPPGVKQLLEKKEGLFRKHMMGKRVNYAARSVISPDVNIEPSEIGIPPVFAQKLTFPEPVTPANFHQLRQYVINGPKQYPGATMVEFEDGHLQFLDKLSVEQRTAIANQLLTPQEGTSSRYGLQTRTPSVNKKVYRHLQDGDILILNRQPTLHKPSMMCHRAKVLHGEKTIRMHYANCNSYNADFDGDEMNIHFPQNQVARAEAYNIANTDNQYLVPTSGKPLRGLIQDHVVAGVWMTNKDTFFTREEYFQLLYGAIRPEDESHPTGRLATLPPAIWKPKPRWTGKQIISTVLLNITPDHAEGLNVDSKAKVPGSLWGKDSEEDKVIFRDGELLCGVLDKSSFGATDYGLVHSVYELYGAEVAGRLLGILSRLFTKFLQHRAFTCRMDDLALTPDGDSKRRDLLEKGRNLGTEGAIENFPTLEKVPPEEKPEQLRALLQDVLRDDNKMAGLDVTVKTKMAKLTKSIADAVMPHGLLRKFPQNHMQAMTQSGAKGSAVNAQQISCALGQQELEGRRVPVMISGKTLPSFKAFETQAIAGGYVASRFLTGIKPQEFFFHCMAGREGLIDTAVKTSRSGYLQRCLIKHLEGMRVHYDHTVRGSDSAVYQFHYGGDALDVTKQKHIMQFDFIARNANTFINRYRPRETVGYVNDQDALAYMKKVLKSKKKSRKHSDDGPPVDKYEPALSRYSPSRYLGSTSEKFAEKVAEYIKSNPSKLLRSKDMSGELDIRRRHPLLGPKQFQLLMNVKYMRSLVEPGEAVGLLASQGVGEPSTQMTLNTFHFAGHGAANVTLGIPRLREIVMTASTKPKTPSMAMSTRPDVPVEEVDAFCKKASRLALSQVVDQVTVKESLTVNAQARSKQYTIDIAFFPEDEYRSEYDVEPREILAAFSSRFPQILKKEIMTEMKKLDSDLKGQISGLGKGTAVKETGPAPTEDDGDEEGAGAGRDDDQRSEVDEVEDEKQARKKKQQQATYESDDDGDVDLDELNDAAIEAAYADNDEPMEDGAAQPEPVKSESLEELIAVVRRNFMDNFARATSFKFTESHCVIELLFDADFPKLLLVGIVERVCRKTVIREIAGISDCFRVREETKDGRTKLTTNGSNFQGLWEVLGEQEESTVEANSIYSNDIYAILKAYGVEAARAAIIREVSNVFDAYKIDVDMRHLELIADYMTFDGGYRPFNRRGISAQSSPLLKASYETTAAFLSEATLFGDFDTLTSPSGSIVLGRPNMTGTGAFDIVMPVQDNSGSSAVVPMEQ</sequence>
<dbReference type="Gene3D" id="1.10.150.390">
    <property type="match status" value="1"/>
</dbReference>
<dbReference type="EC" id="2.7.7.6" evidence="12"/>
<evidence type="ECO:0000256" key="4">
    <source>
        <dbReference type="ARBA" id="ARBA00022679"/>
    </source>
</evidence>
<evidence type="ECO:0000256" key="9">
    <source>
        <dbReference type="ARBA" id="ARBA00023163"/>
    </source>
</evidence>
<dbReference type="CDD" id="cd01435">
    <property type="entry name" value="RNAP_I_RPA1_N"/>
    <property type="match status" value="1"/>
</dbReference>
<gene>
    <name evidence="15" type="ORF">GLOTRDRAFT_70235</name>
</gene>
<keyword evidence="9 12" id="KW-0804">Transcription</keyword>
<dbReference type="GO" id="GO:0006351">
    <property type="term" value="P:DNA-templated transcription"/>
    <property type="evidence" value="ECO:0007669"/>
    <property type="project" value="InterPro"/>
</dbReference>
<dbReference type="EMBL" id="KB469297">
    <property type="protein sequence ID" value="EPQ59089.1"/>
    <property type="molecule type" value="Genomic_DNA"/>
</dbReference>
<evidence type="ECO:0000256" key="1">
    <source>
        <dbReference type="ARBA" id="ARBA00004123"/>
    </source>
</evidence>
<dbReference type="OMA" id="NREDYQQ"/>
<dbReference type="InterPro" id="IPR038120">
    <property type="entry name" value="Rpb1_funnel_sf"/>
</dbReference>
<keyword evidence="10" id="KW-0539">Nucleus</keyword>
<dbReference type="Gene3D" id="6.10.250.2940">
    <property type="match status" value="1"/>
</dbReference>
<dbReference type="PANTHER" id="PTHR19376">
    <property type="entry name" value="DNA-DIRECTED RNA POLYMERASE"/>
    <property type="match status" value="1"/>
</dbReference>
<evidence type="ECO:0000256" key="11">
    <source>
        <dbReference type="ARBA" id="ARBA00048552"/>
    </source>
</evidence>
<feature type="region of interest" description="Disordered" evidence="13">
    <location>
        <begin position="1135"/>
        <end position="1154"/>
    </location>
</feature>
<comment type="subcellular location">
    <subcellularLocation>
        <location evidence="1">Nucleus</location>
    </subcellularLocation>
</comment>
<dbReference type="Gene3D" id="4.10.860.120">
    <property type="entry name" value="RNA polymerase II, clamp domain"/>
    <property type="match status" value="1"/>
</dbReference>
<dbReference type="STRING" id="670483.S7S067"/>
<feature type="compositionally biased region" description="Basic and acidic residues" evidence="13">
    <location>
        <begin position="1141"/>
        <end position="1152"/>
    </location>
</feature>
<dbReference type="FunFam" id="3.30.1490.180:FF:000003">
    <property type="entry name" value="DNA-directed RNA polymerase subunit"/>
    <property type="match status" value="1"/>
</dbReference>
<dbReference type="Gene3D" id="2.40.40.20">
    <property type="match status" value="1"/>
</dbReference>
<dbReference type="Gene3D" id="3.30.1490.180">
    <property type="entry name" value="RNA polymerase ii"/>
    <property type="match status" value="1"/>
</dbReference>
<dbReference type="FunFam" id="1.10.274.100:FF:000006">
    <property type="entry name" value="DNA-directed RNA polymerase subunit"/>
    <property type="match status" value="1"/>
</dbReference>
<dbReference type="InterPro" id="IPR045867">
    <property type="entry name" value="DNA-dir_RpoC_beta_prime"/>
</dbReference>
<dbReference type="InterPro" id="IPR042102">
    <property type="entry name" value="RNA_pol_Rpb1_3_sf"/>
</dbReference>
<feature type="compositionally biased region" description="Basic and acidic residues" evidence="13">
    <location>
        <begin position="1414"/>
        <end position="1423"/>
    </location>
</feature>
<evidence type="ECO:0000256" key="5">
    <source>
        <dbReference type="ARBA" id="ARBA00022695"/>
    </source>
</evidence>
<evidence type="ECO:0000256" key="10">
    <source>
        <dbReference type="ARBA" id="ARBA00023242"/>
    </source>
</evidence>
<evidence type="ECO:0000256" key="7">
    <source>
        <dbReference type="ARBA" id="ARBA00022833"/>
    </source>
</evidence>
<dbReference type="InterPro" id="IPR007080">
    <property type="entry name" value="RNA_pol_Rpb1_1"/>
</dbReference>
<evidence type="ECO:0000259" key="14">
    <source>
        <dbReference type="SMART" id="SM00663"/>
    </source>
</evidence>
<dbReference type="SMART" id="SM00663">
    <property type="entry name" value="RPOLA_N"/>
    <property type="match status" value="1"/>
</dbReference>
<accession>S7S067</accession>
<comment type="similarity">
    <text evidence="2 12">Belongs to the RNA polymerase beta' chain family.</text>
</comment>
<dbReference type="FunFam" id="4.10.860.120:FF:000006">
    <property type="entry name" value="DNA-directed RNA polymerase subunit"/>
    <property type="match status" value="1"/>
</dbReference>
<feature type="compositionally biased region" description="Acidic residues" evidence="13">
    <location>
        <begin position="273"/>
        <end position="284"/>
    </location>
</feature>
<dbReference type="InterPro" id="IPR007081">
    <property type="entry name" value="RNA_pol_Rpb1_5"/>
</dbReference>
<keyword evidence="7" id="KW-0862">Zinc</keyword>
<evidence type="ECO:0000313" key="15">
    <source>
        <dbReference type="EMBL" id="EPQ59089.1"/>
    </source>
</evidence>
<dbReference type="GO" id="GO:0046872">
    <property type="term" value="F:metal ion binding"/>
    <property type="evidence" value="ECO:0007669"/>
    <property type="project" value="UniProtKB-KW"/>
</dbReference>
<dbReference type="InterPro" id="IPR015699">
    <property type="entry name" value="DNA-dir_RNA_pol1_lsu_N"/>
</dbReference>
<dbReference type="Proteomes" id="UP000030669">
    <property type="component" value="Unassembled WGS sequence"/>
</dbReference>
<name>S7S067_GLOTA</name>
<dbReference type="GO" id="GO:0003677">
    <property type="term" value="F:DNA binding"/>
    <property type="evidence" value="ECO:0007669"/>
    <property type="project" value="InterPro"/>
</dbReference>
<feature type="region of interest" description="Disordered" evidence="13">
    <location>
        <begin position="1386"/>
        <end position="1451"/>
    </location>
</feature>
<dbReference type="CDD" id="cd02735">
    <property type="entry name" value="RNAP_I_Rpa1_C"/>
    <property type="match status" value="1"/>
</dbReference>
<dbReference type="InterPro" id="IPR000722">
    <property type="entry name" value="RNA_pol_asu"/>
</dbReference>
<protein>
    <recommendedName>
        <fullName evidence="12">DNA-directed RNA polymerase subunit</fullName>
        <ecNumber evidence="12">2.7.7.6</ecNumber>
    </recommendedName>
</protein>
<comment type="catalytic activity">
    <reaction evidence="11 12">
        <text>RNA(n) + a ribonucleoside 5'-triphosphate = RNA(n+1) + diphosphate</text>
        <dbReference type="Rhea" id="RHEA:21248"/>
        <dbReference type="Rhea" id="RHEA-COMP:14527"/>
        <dbReference type="Rhea" id="RHEA-COMP:17342"/>
        <dbReference type="ChEBI" id="CHEBI:33019"/>
        <dbReference type="ChEBI" id="CHEBI:61557"/>
        <dbReference type="ChEBI" id="CHEBI:140395"/>
        <dbReference type="EC" id="2.7.7.6"/>
    </reaction>
</comment>
<keyword evidence="6" id="KW-0479">Metal-binding</keyword>
<dbReference type="FunFam" id="2.40.40.20:FF:000019">
    <property type="entry name" value="DNA-directed RNA polymerase II subunit RPB1"/>
    <property type="match status" value="1"/>
</dbReference>
<dbReference type="Pfam" id="PF04998">
    <property type="entry name" value="RNA_pol_Rpb1_5"/>
    <property type="match status" value="1"/>
</dbReference>
<dbReference type="Gene3D" id="1.10.357.120">
    <property type="match status" value="1"/>
</dbReference>
<feature type="domain" description="RNA polymerase N-terminal" evidence="14">
    <location>
        <begin position="370"/>
        <end position="709"/>
    </location>
</feature>
<dbReference type="InterPro" id="IPR007083">
    <property type="entry name" value="RNA_pol_Rpb1_4"/>
</dbReference>
<dbReference type="GO" id="GO:0005736">
    <property type="term" value="C:RNA polymerase I complex"/>
    <property type="evidence" value="ECO:0007669"/>
    <property type="project" value="TreeGrafter"/>
</dbReference>
<dbReference type="SUPFAM" id="SSF64484">
    <property type="entry name" value="beta and beta-prime subunits of DNA dependent RNA-polymerase"/>
    <property type="match status" value="1"/>
</dbReference>
<dbReference type="Pfam" id="PF04997">
    <property type="entry name" value="RNA_pol_Rpb1_1"/>
    <property type="match status" value="1"/>
</dbReference>
<evidence type="ECO:0000256" key="6">
    <source>
        <dbReference type="ARBA" id="ARBA00022723"/>
    </source>
</evidence>
<evidence type="ECO:0000313" key="16">
    <source>
        <dbReference type="Proteomes" id="UP000030669"/>
    </source>
</evidence>
<keyword evidence="16" id="KW-1185">Reference proteome</keyword>
<dbReference type="Pfam" id="PF05000">
    <property type="entry name" value="RNA_pol_Rpb1_4"/>
    <property type="match status" value="1"/>
</dbReference>
<keyword evidence="5 12" id="KW-0548">Nucleotidyltransferase</keyword>
<feature type="compositionally biased region" description="Polar residues" evidence="13">
    <location>
        <begin position="254"/>
        <end position="264"/>
    </location>
</feature>
<keyword evidence="4 12" id="KW-0808">Transferase</keyword>
<dbReference type="GeneID" id="19308066"/>
<keyword evidence="8" id="KW-0460">Magnesium</keyword>
<dbReference type="Pfam" id="PF00623">
    <property type="entry name" value="RNA_pol_Rpb1_2"/>
    <property type="match status" value="1"/>
</dbReference>
<comment type="function">
    <text evidence="12">DNA-dependent RNA polymerase catalyzes the transcription of DNA into RNA using the four ribonucleoside triphosphates as substrates.</text>
</comment>
<feature type="region of interest" description="Disordered" evidence="13">
    <location>
        <begin position="243"/>
        <end position="325"/>
    </location>
</feature>
<evidence type="ECO:0000256" key="13">
    <source>
        <dbReference type="SAM" id="MobiDB-lite"/>
    </source>
</evidence>
<dbReference type="RefSeq" id="XP_007862169.1">
    <property type="nucleotide sequence ID" value="XM_007863978.1"/>
</dbReference>
<proteinExistence type="inferred from homology"/>
<dbReference type="OrthoDB" id="270392at2759"/>
<dbReference type="KEGG" id="gtr:GLOTRDRAFT_70235"/>
<dbReference type="Gene3D" id="3.30.70.2850">
    <property type="match status" value="1"/>
</dbReference>
<dbReference type="HOGENOM" id="CLU_000487_2_3_1"/>
<dbReference type="PANTHER" id="PTHR19376:SF11">
    <property type="entry name" value="DNA-DIRECTED RNA POLYMERASE I SUBUNIT RPA1"/>
    <property type="match status" value="1"/>
</dbReference>
<dbReference type="Gene3D" id="1.10.132.30">
    <property type="match status" value="1"/>
</dbReference>
<dbReference type="InterPro" id="IPR006592">
    <property type="entry name" value="RNA_pol_N"/>
</dbReference>
<dbReference type="InterPro" id="IPR007066">
    <property type="entry name" value="RNA_pol_Rpb1_3"/>
</dbReference>